<feature type="non-terminal residue" evidence="1">
    <location>
        <position position="1"/>
    </location>
</feature>
<sequence>NFLLKWESTNHTNNVTYQARQAAQKSLEKHYNTSHNKVIEQITSQLVVMNQEQLVTVCQMLSEFSNNKSITDKEPEKHID</sequence>
<accession>A0ACA9S658</accession>
<dbReference type="EMBL" id="CAJVQC010088721">
    <property type="protein sequence ID" value="CAG8824284.1"/>
    <property type="molecule type" value="Genomic_DNA"/>
</dbReference>
<evidence type="ECO:0000313" key="1">
    <source>
        <dbReference type="EMBL" id="CAG8824284.1"/>
    </source>
</evidence>
<organism evidence="1 2">
    <name type="scientific">Racocetra persica</name>
    <dbReference type="NCBI Taxonomy" id="160502"/>
    <lineage>
        <taxon>Eukaryota</taxon>
        <taxon>Fungi</taxon>
        <taxon>Fungi incertae sedis</taxon>
        <taxon>Mucoromycota</taxon>
        <taxon>Glomeromycotina</taxon>
        <taxon>Glomeromycetes</taxon>
        <taxon>Diversisporales</taxon>
        <taxon>Gigasporaceae</taxon>
        <taxon>Racocetra</taxon>
    </lineage>
</organism>
<gene>
    <name evidence="1" type="ORF">RPERSI_LOCUS26206</name>
</gene>
<comment type="caution">
    <text evidence="1">The sequence shown here is derived from an EMBL/GenBank/DDBJ whole genome shotgun (WGS) entry which is preliminary data.</text>
</comment>
<protein>
    <submittedName>
        <fullName evidence="1">32090_t:CDS:1</fullName>
    </submittedName>
</protein>
<dbReference type="Proteomes" id="UP000789920">
    <property type="component" value="Unassembled WGS sequence"/>
</dbReference>
<proteinExistence type="predicted"/>
<keyword evidence="2" id="KW-1185">Reference proteome</keyword>
<name>A0ACA9S658_9GLOM</name>
<evidence type="ECO:0000313" key="2">
    <source>
        <dbReference type="Proteomes" id="UP000789920"/>
    </source>
</evidence>
<reference evidence="1" key="1">
    <citation type="submission" date="2021-06" db="EMBL/GenBank/DDBJ databases">
        <authorList>
            <person name="Kallberg Y."/>
            <person name="Tangrot J."/>
            <person name="Rosling A."/>
        </authorList>
    </citation>
    <scope>NUCLEOTIDE SEQUENCE</scope>
    <source>
        <strain evidence="1">MA461A</strain>
    </source>
</reference>